<dbReference type="InterPro" id="IPR019888">
    <property type="entry name" value="Tscrpt_reg_AsnC-like"/>
</dbReference>
<dbReference type="KEGG" id="sjv:SJAV_00780"/>
<dbReference type="PANTHER" id="PTHR30154">
    <property type="entry name" value="LEUCINE-RESPONSIVE REGULATORY PROTEIN"/>
    <property type="match status" value="1"/>
</dbReference>
<keyword evidence="4" id="KW-0175">Coiled coil</keyword>
<dbReference type="InterPro" id="IPR036388">
    <property type="entry name" value="WH-like_DNA-bd_sf"/>
</dbReference>
<proteinExistence type="predicted"/>
<dbReference type="PROSITE" id="PS50956">
    <property type="entry name" value="HTH_ASNC_2"/>
    <property type="match status" value="1"/>
</dbReference>
<accession>A0AAT9GMY2</accession>
<keyword evidence="2" id="KW-0238">DNA-binding</keyword>
<sequence>MDSVDKKIILSLFKDGRISQRKIAEEVGLSATSLNYRFNKLLEDKIIKSFSLYVNPNFYGKFVARASFKNSKDFDSKFVNVKVKCLEEENVYEIEGTSVNDLQDKISYMSKELGEYSMIYIPEQNPQKPSGVDIEIVKTLIKNPRMDIGEIAKEINIPSKTILRRLNALINKNFIRIIPIIDISKSDIIVFGVFSRIVNKMEYLNQCEFLRFTDGERGIVVCAVDSLKTAESYVNQIRKQDDNAKIMIATEYEIRNDNAKEELEKIEKQAILNNMEDS</sequence>
<organism evidence="6">
    <name type="scientific">Sulfurisphaera javensis</name>
    <dbReference type="NCBI Taxonomy" id="2049879"/>
    <lineage>
        <taxon>Archaea</taxon>
        <taxon>Thermoproteota</taxon>
        <taxon>Thermoprotei</taxon>
        <taxon>Sulfolobales</taxon>
        <taxon>Sulfolobaceae</taxon>
        <taxon>Sulfurisphaera</taxon>
    </lineage>
</organism>
<dbReference type="InterPro" id="IPR036390">
    <property type="entry name" value="WH_DNA-bd_sf"/>
</dbReference>
<dbReference type="GeneID" id="92353011"/>
<gene>
    <name evidence="6" type="ORF">SJAV_00780</name>
</gene>
<dbReference type="RefSeq" id="WP_369610383.1">
    <property type="nucleotide sequence ID" value="NZ_AP031322.1"/>
</dbReference>
<evidence type="ECO:0000256" key="3">
    <source>
        <dbReference type="ARBA" id="ARBA00023163"/>
    </source>
</evidence>
<keyword evidence="1" id="KW-0805">Transcription regulation</keyword>
<evidence type="ECO:0000256" key="1">
    <source>
        <dbReference type="ARBA" id="ARBA00023015"/>
    </source>
</evidence>
<reference evidence="6" key="1">
    <citation type="submission" date="2024-03" db="EMBL/GenBank/DDBJ databases">
        <title>Complete genome sequence of Sulfurisphaera javensis strain KD-1.</title>
        <authorList>
            <person name="Sakai H."/>
            <person name="Nur N."/>
            <person name="Suwanto A."/>
            <person name="Kurosawa N."/>
        </authorList>
    </citation>
    <scope>NUCLEOTIDE SEQUENCE</scope>
    <source>
        <strain evidence="6">KD-1</strain>
    </source>
</reference>
<feature type="coiled-coil region" evidence="4">
    <location>
        <begin position="249"/>
        <end position="276"/>
    </location>
</feature>
<name>A0AAT9GMY2_9CREN</name>
<dbReference type="PANTHER" id="PTHR30154:SF34">
    <property type="entry name" value="TRANSCRIPTIONAL REGULATOR AZLB"/>
    <property type="match status" value="1"/>
</dbReference>
<evidence type="ECO:0000259" key="5">
    <source>
        <dbReference type="PROSITE" id="PS50956"/>
    </source>
</evidence>
<keyword evidence="3" id="KW-0804">Transcription</keyword>
<dbReference type="SUPFAM" id="SSF46785">
    <property type="entry name" value="Winged helix' DNA-binding domain"/>
    <property type="match status" value="2"/>
</dbReference>
<dbReference type="GO" id="GO:0005829">
    <property type="term" value="C:cytosol"/>
    <property type="evidence" value="ECO:0007669"/>
    <property type="project" value="TreeGrafter"/>
</dbReference>
<dbReference type="Gene3D" id="1.10.10.10">
    <property type="entry name" value="Winged helix-like DNA-binding domain superfamily/Winged helix DNA-binding domain"/>
    <property type="match status" value="2"/>
</dbReference>
<dbReference type="Pfam" id="PF13412">
    <property type="entry name" value="HTH_24"/>
    <property type="match status" value="2"/>
</dbReference>
<protein>
    <submittedName>
        <fullName evidence="6">Winged helix-turn-helix transcriptional regulator</fullName>
    </submittedName>
</protein>
<feature type="domain" description="HTH asnC-type" evidence="5">
    <location>
        <begin position="1"/>
        <end position="62"/>
    </location>
</feature>
<dbReference type="SMART" id="SM00344">
    <property type="entry name" value="HTH_ASNC"/>
    <property type="match status" value="1"/>
</dbReference>
<evidence type="ECO:0000256" key="2">
    <source>
        <dbReference type="ARBA" id="ARBA00023125"/>
    </source>
</evidence>
<dbReference type="InterPro" id="IPR000485">
    <property type="entry name" value="AsnC-type_HTH_dom"/>
</dbReference>
<dbReference type="GO" id="GO:0043200">
    <property type="term" value="P:response to amino acid"/>
    <property type="evidence" value="ECO:0007669"/>
    <property type="project" value="TreeGrafter"/>
</dbReference>
<dbReference type="AlphaFoldDB" id="A0AAT9GMY2"/>
<evidence type="ECO:0000313" key="6">
    <source>
        <dbReference type="EMBL" id="BFH72134.1"/>
    </source>
</evidence>
<dbReference type="GO" id="GO:0043565">
    <property type="term" value="F:sequence-specific DNA binding"/>
    <property type="evidence" value="ECO:0007669"/>
    <property type="project" value="InterPro"/>
</dbReference>
<dbReference type="PRINTS" id="PR00033">
    <property type="entry name" value="HTHASNC"/>
</dbReference>
<dbReference type="EMBL" id="AP031322">
    <property type="protein sequence ID" value="BFH72134.1"/>
    <property type="molecule type" value="Genomic_DNA"/>
</dbReference>
<evidence type="ECO:0000256" key="4">
    <source>
        <dbReference type="SAM" id="Coils"/>
    </source>
</evidence>